<dbReference type="Proteomes" id="UP000479190">
    <property type="component" value="Unassembled WGS sequence"/>
</dbReference>
<keyword evidence="13" id="KW-0472">Membrane</keyword>
<dbReference type="EMBL" id="CADCXV010000807">
    <property type="protein sequence ID" value="CAB0036143.1"/>
    <property type="molecule type" value="Genomic_DNA"/>
</dbReference>
<dbReference type="Gene3D" id="1.10.630.10">
    <property type="entry name" value="Cytochrome P450"/>
    <property type="match status" value="1"/>
</dbReference>
<name>A0A6H5II54_9HYME</name>
<evidence type="ECO:0000256" key="2">
    <source>
        <dbReference type="ARBA" id="ARBA00003690"/>
    </source>
</evidence>
<dbReference type="InterPro" id="IPR002401">
    <property type="entry name" value="Cyt_P450_E_grp-I"/>
</dbReference>
<dbReference type="AlphaFoldDB" id="A0A6H5II54"/>
<keyword evidence="6 14" id="KW-0349">Heme</keyword>
<evidence type="ECO:0000256" key="9">
    <source>
        <dbReference type="ARBA" id="ARBA00022848"/>
    </source>
</evidence>
<evidence type="ECO:0000256" key="3">
    <source>
        <dbReference type="ARBA" id="ARBA00004174"/>
    </source>
</evidence>
<dbReference type="PANTHER" id="PTHR24291">
    <property type="entry name" value="CYTOCHROME P450 FAMILY 4"/>
    <property type="match status" value="1"/>
</dbReference>
<evidence type="ECO:0000313" key="16">
    <source>
        <dbReference type="EMBL" id="CAB0036143.1"/>
    </source>
</evidence>
<keyword evidence="7 14" id="KW-0479">Metal-binding</keyword>
<evidence type="ECO:0008006" key="18">
    <source>
        <dbReference type="Google" id="ProtNLM"/>
    </source>
</evidence>
<dbReference type="PROSITE" id="PS00086">
    <property type="entry name" value="CYTOCHROME_P450"/>
    <property type="match status" value="1"/>
</dbReference>
<comment type="subcellular location">
    <subcellularLocation>
        <location evidence="4">Endoplasmic reticulum membrane</location>
        <topology evidence="4">Peripheral membrane protein</topology>
    </subcellularLocation>
    <subcellularLocation>
        <location evidence="3">Microsome membrane</location>
        <topology evidence="3">Peripheral membrane protein</topology>
    </subcellularLocation>
</comment>
<keyword evidence="17" id="KW-1185">Reference proteome</keyword>
<evidence type="ECO:0000256" key="10">
    <source>
        <dbReference type="ARBA" id="ARBA00023002"/>
    </source>
</evidence>
<evidence type="ECO:0000256" key="4">
    <source>
        <dbReference type="ARBA" id="ARBA00004406"/>
    </source>
</evidence>
<dbReference type="InterPro" id="IPR017972">
    <property type="entry name" value="Cyt_P450_CS"/>
</dbReference>
<dbReference type="OrthoDB" id="1470350at2759"/>
<evidence type="ECO:0000256" key="6">
    <source>
        <dbReference type="ARBA" id="ARBA00022617"/>
    </source>
</evidence>
<protein>
    <recommendedName>
        <fullName evidence="18">Cytochrome P450</fullName>
    </recommendedName>
</protein>
<gene>
    <name evidence="16" type="ORF">TBRA_LOCUS8024</name>
</gene>
<evidence type="ECO:0000256" key="1">
    <source>
        <dbReference type="ARBA" id="ARBA00001971"/>
    </source>
</evidence>
<dbReference type="CDD" id="cd20628">
    <property type="entry name" value="CYP4"/>
    <property type="match status" value="1"/>
</dbReference>
<dbReference type="SUPFAM" id="SSF48264">
    <property type="entry name" value="Cytochrome P450"/>
    <property type="match status" value="1"/>
</dbReference>
<dbReference type="PRINTS" id="PR00463">
    <property type="entry name" value="EP450I"/>
</dbReference>
<sequence>MIVQVLGVLLLVCAFYHYYTRWTRIGRHLKVIPGPTVWPIVGCLPRLLVPLEQHWDNVMKMANEFYPIFKIWVMHVPVVVIMTAEDAEVLLSSSKNIVKASVYDFLHSWFGTGLLTSTGAKWKQRRKILTPAFHFNVLKRYIDIAIENDEKTLQQLKSLGKSSEQQIVPFLTNFTLNVICEAAMGTALAGKEKLQKDYKQAVLDMGDTFIYRLLRPWLRQDWAFYITSEGRKQKRALEYLHRFTSNIIKERMDYHEKTGGQFLKNLNEDEGSSEVKEVFGLKKKRLAMLDLLIAAYKENGDQIDEEGIREEVDTFMFAGHDTTAMGMTFALLLIAEHKDVQERIRREVTEVLKEHGGKMSIAVLQQLHYLERCIKESLRIYPSAPFVSRRLIEDVKLEKYTIPKGISLEVRIVDIHRDPKHWEDPLKFDPDRFLPERSQGRHNFAYIPFSAGPRNCIGQKFAMLEMKSFISLIVKDFELDIVDFMAHQVPLLPDIVIRPGKPIQIKFTRIGEK</sequence>
<keyword evidence="8" id="KW-0256">Endoplasmic reticulum</keyword>
<dbReference type="GO" id="GO:0004497">
    <property type="term" value="F:monooxygenase activity"/>
    <property type="evidence" value="ECO:0007669"/>
    <property type="project" value="UniProtKB-KW"/>
</dbReference>
<dbReference type="GO" id="GO:0005506">
    <property type="term" value="F:iron ion binding"/>
    <property type="evidence" value="ECO:0007669"/>
    <property type="project" value="InterPro"/>
</dbReference>
<evidence type="ECO:0000256" key="13">
    <source>
        <dbReference type="ARBA" id="ARBA00023136"/>
    </source>
</evidence>
<accession>A0A6H5II54</accession>
<evidence type="ECO:0000256" key="5">
    <source>
        <dbReference type="ARBA" id="ARBA00010617"/>
    </source>
</evidence>
<feature type="binding site" description="axial binding residue" evidence="14">
    <location>
        <position position="456"/>
    </location>
    <ligand>
        <name>heme</name>
        <dbReference type="ChEBI" id="CHEBI:30413"/>
    </ligand>
    <ligandPart>
        <name>Fe</name>
        <dbReference type="ChEBI" id="CHEBI:18248"/>
    </ligandPart>
</feature>
<evidence type="ECO:0000256" key="14">
    <source>
        <dbReference type="PIRSR" id="PIRSR602401-1"/>
    </source>
</evidence>
<dbReference type="InterPro" id="IPR036396">
    <property type="entry name" value="Cyt_P450_sf"/>
</dbReference>
<dbReference type="InterPro" id="IPR001128">
    <property type="entry name" value="Cyt_P450"/>
</dbReference>
<reference evidence="16 17" key="1">
    <citation type="submission" date="2020-02" db="EMBL/GenBank/DDBJ databases">
        <authorList>
            <person name="Ferguson B K."/>
        </authorList>
    </citation>
    <scope>NUCLEOTIDE SEQUENCE [LARGE SCALE GENOMIC DNA]</scope>
</reference>
<evidence type="ECO:0000256" key="8">
    <source>
        <dbReference type="ARBA" id="ARBA00022824"/>
    </source>
</evidence>
<comment type="cofactor">
    <cofactor evidence="1 14">
        <name>heme</name>
        <dbReference type="ChEBI" id="CHEBI:30413"/>
    </cofactor>
</comment>
<dbReference type="InterPro" id="IPR050196">
    <property type="entry name" value="Cytochrome_P450_Monoox"/>
</dbReference>
<dbReference type="GO" id="GO:0005789">
    <property type="term" value="C:endoplasmic reticulum membrane"/>
    <property type="evidence" value="ECO:0007669"/>
    <property type="project" value="UniProtKB-SubCell"/>
</dbReference>
<keyword evidence="11 14" id="KW-0408">Iron</keyword>
<evidence type="ECO:0000256" key="7">
    <source>
        <dbReference type="ARBA" id="ARBA00022723"/>
    </source>
</evidence>
<keyword evidence="12 15" id="KW-0503">Monooxygenase</keyword>
<dbReference type="PANTHER" id="PTHR24291:SF189">
    <property type="entry name" value="CYTOCHROME P450 4C3-RELATED"/>
    <property type="match status" value="1"/>
</dbReference>
<comment type="function">
    <text evidence="2">May be involved in the metabolism of insect hormones and in the breakdown of synthetic insecticides.</text>
</comment>
<organism evidence="16 17">
    <name type="scientific">Trichogramma brassicae</name>
    <dbReference type="NCBI Taxonomy" id="86971"/>
    <lineage>
        <taxon>Eukaryota</taxon>
        <taxon>Metazoa</taxon>
        <taxon>Ecdysozoa</taxon>
        <taxon>Arthropoda</taxon>
        <taxon>Hexapoda</taxon>
        <taxon>Insecta</taxon>
        <taxon>Pterygota</taxon>
        <taxon>Neoptera</taxon>
        <taxon>Endopterygota</taxon>
        <taxon>Hymenoptera</taxon>
        <taxon>Apocrita</taxon>
        <taxon>Proctotrupomorpha</taxon>
        <taxon>Chalcidoidea</taxon>
        <taxon>Trichogrammatidae</taxon>
        <taxon>Trichogramma</taxon>
    </lineage>
</organism>
<dbReference type="GO" id="GO:0016705">
    <property type="term" value="F:oxidoreductase activity, acting on paired donors, with incorporation or reduction of molecular oxygen"/>
    <property type="evidence" value="ECO:0007669"/>
    <property type="project" value="InterPro"/>
</dbReference>
<keyword evidence="9" id="KW-0492">Microsome</keyword>
<dbReference type="GO" id="GO:0020037">
    <property type="term" value="F:heme binding"/>
    <property type="evidence" value="ECO:0007669"/>
    <property type="project" value="InterPro"/>
</dbReference>
<evidence type="ECO:0000256" key="15">
    <source>
        <dbReference type="RuleBase" id="RU000461"/>
    </source>
</evidence>
<dbReference type="Pfam" id="PF00067">
    <property type="entry name" value="p450"/>
    <property type="match status" value="1"/>
</dbReference>
<evidence type="ECO:0000256" key="11">
    <source>
        <dbReference type="ARBA" id="ARBA00023004"/>
    </source>
</evidence>
<keyword evidence="10 15" id="KW-0560">Oxidoreductase</keyword>
<comment type="similarity">
    <text evidence="5 15">Belongs to the cytochrome P450 family.</text>
</comment>
<evidence type="ECO:0000256" key="12">
    <source>
        <dbReference type="ARBA" id="ARBA00023033"/>
    </source>
</evidence>
<proteinExistence type="inferred from homology"/>
<evidence type="ECO:0000313" key="17">
    <source>
        <dbReference type="Proteomes" id="UP000479190"/>
    </source>
</evidence>
<dbReference type="PRINTS" id="PR00385">
    <property type="entry name" value="P450"/>
</dbReference>